<evidence type="ECO:0000313" key="2">
    <source>
        <dbReference type="EMBL" id="KAK4887453.1"/>
    </source>
</evidence>
<reference evidence="3" key="1">
    <citation type="submission" date="2023-01" db="EMBL/GenBank/DDBJ databases">
        <title>Key to firefly adult light organ development and bioluminescence: homeobox transcription factors regulate luciferase expression and transportation to peroxisome.</title>
        <authorList>
            <person name="Fu X."/>
        </authorList>
    </citation>
    <scope>NUCLEOTIDE SEQUENCE [LARGE SCALE GENOMIC DNA]</scope>
</reference>
<dbReference type="Proteomes" id="UP001353858">
    <property type="component" value="Unassembled WGS sequence"/>
</dbReference>
<sequence length="229" mass="25983">MEDSEAGPSGVKKPKITFRNSNKLTDEELLAVLEASDSELDDLGSDIDDFVSESESEESSSDESEDSVLPTITTKDDTRSSVSTTDANTSTWSDQASDLKVFRFSRRNELLQMIPDLWQEFFDTFSNEEWQSRCAHSKKCEEEFLSRKGKIDNIVDQLIINVTNTDSGDDWDTESDDELSGIELHSFSSKAFVVAKPLFKTWYKHSSIIHLENSIPKPTKIKGNIWFQF</sequence>
<organism evidence="2 3">
    <name type="scientific">Aquatica leii</name>
    <dbReference type="NCBI Taxonomy" id="1421715"/>
    <lineage>
        <taxon>Eukaryota</taxon>
        <taxon>Metazoa</taxon>
        <taxon>Ecdysozoa</taxon>
        <taxon>Arthropoda</taxon>
        <taxon>Hexapoda</taxon>
        <taxon>Insecta</taxon>
        <taxon>Pterygota</taxon>
        <taxon>Neoptera</taxon>
        <taxon>Endopterygota</taxon>
        <taxon>Coleoptera</taxon>
        <taxon>Polyphaga</taxon>
        <taxon>Elateriformia</taxon>
        <taxon>Elateroidea</taxon>
        <taxon>Lampyridae</taxon>
        <taxon>Luciolinae</taxon>
        <taxon>Aquatica</taxon>
    </lineage>
</organism>
<comment type="caution">
    <text evidence="2">The sequence shown here is derived from an EMBL/GenBank/DDBJ whole genome shotgun (WGS) entry which is preliminary data.</text>
</comment>
<evidence type="ECO:0000256" key="1">
    <source>
        <dbReference type="SAM" id="MobiDB-lite"/>
    </source>
</evidence>
<keyword evidence="3" id="KW-1185">Reference proteome</keyword>
<gene>
    <name evidence="2" type="ORF">RN001_003724</name>
</gene>
<evidence type="ECO:0000313" key="3">
    <source>
        <dbReference type="Proteomes" id="UP001353858"/>
    </source>
</evidence>
<feature type="compositionally biased region" description="Polar residues" evidence="1">
    <location>
        <begin position="80"/>
        <end position="91"/>
    </location>
</feature>
<feature type="compositionally biased region" description="Acidic residues" evidence="1">
    <location>
        <begin position="40"/>
        <end position="66"/>
    </location>
</feature>
<accession>A0AAN7PJ01</accession>
<proteinExistence type="predicted"/>
<feature type="region of interest" description="Disordered" evidence="1">
    <location>
        <begin position="40"/>
        <end position="91"/>
    </location>
</feature>
<dbReference type="AlphaFoldDB" id="A0AAN7PJ01"/>
<dbReference type="EMBL" id="JARPUR010000001">
    <property type="protein sequence ID" value="KAK4887453.1"/>
    <property type="molecule type" value="Genomic_DNA"/>
</dbReference>
<protein>
    <submittedName>
        <fullName evidence="2">Uncharacterized protein</fullName>
    </submittedName>
</protein>
<name>A0AAN7PJ01_9COLE</name>